<proteinExistence type="predicted"/>
<dbReference type="EMBL" id="JAKKPZ010000018">
    <property type="protein sequence ID" value="KAI1712548.1"/>
    <property type="molecule type" value="Genomic_DNA"/>
</dbReference>
<sequence>MDGDSHIPYSTISIIVNRTCAAIYEVLHEKYLRTPNNKKEWKLIADRFLEKWQLPHCLEHAIDSVKAAVCLHNFLIDEMPQNGNPKNLADTGDSSDGKWRQQGSRLDKAQMVPRGANRATETAKDIRGNLKNWFSNAGAVV</sequence>
<gene>
    <name evidence="2" type="ORF">DdX_09640</name>
</gene>
<accession>A0AAD4N3M0</accession>
<organism evidence="2 3">
    <name type="scientific">Ditylenchus destructor</name>
    <dbReference type="NCBI Taxonomy" id="166010"/>
    <lineage>
        <taxon>Eukaryota</taxon>
        <taxon>Metazoa</taxon>
        <taxon>Ecdysozoa</taxon>
        <taxon>Nematoda</taxon>
        <taxon>Chromadorea</taxon>
        <taxon>Rhabditida</taxon>
        <taxon>Tylenchina</taxon>
        <taxon>Tylenchomorpha</taxon>
        <taxon>Sphaerularioidea</taxon>
        <taxon>Anguinidae</taxon>
        <taxon>Anguininae</taxon>
        <taxon>Ditylenchus</taxon>
    </lineage>
</organism>
<keyword evidence="3" id="KW-1185">Reference proteome</keyword>
<feature type="region of interest" description="Disordered" evidence="1">
    <location>
        <begin position="82"/>
        <end position="121"/>
    </location>
</feature>
<protein>
    <recommendedName>
        <fullName evidence="4">DDE Tnp4 domain-containing protein</fullName>
    </recommendedName>
</protein>
<reference evidence="2" key="1">
    <citation type="submission" date="2022-01" db="EMBL/GenBank/DDBJ databases">
        <title>Genome Sequence Resource for Two Populations of Ditylenchus destructor, the Migratory Endoparasitic Phytonematode.</title>
        <authorList>
            <person name="Zhang H."/>
            <person name="Lin R."/>
            <person name="Xie B."/>
        </authorList>
    </citation>
    <scope>NUCLEOTIDE SEQUENCE</scope>
    <source>
        <strain evidence="2">BazhouSP</strain>
    </source>
</reference>
<name>A0AAD4N3M0_9BILA</name>
<evidence type="ECO:0000313" key="3">
    <source>
        <dbReference type="Proteomes" id="UP001201812"/>
    </source>
</evidence>
<dbReference type="Proteomes" id="UP001201812">
    <property type="component" value="Unassembled WGS sequence"/>
</dbReference>
<dbReference type="AlphaFoldDB" id="A0AAD4N3M0"/>
<evidence type="ECO:0008006" key="4">
    <source>
        <dbReference type="Google" id="ProtNLM"/>
    </source>
</evidence>
<evidence type="ECO:0000313" key="2">
    <source>
        <dbReference type="EMBL" id="KAI1712548.1"/>
    </source>
</evidence>
<evidence type="ECO:0000256" key="1">
    <source>
        <dbReference type="SAM" id="MobiDB-lite"/>
    </source>
</evidence>
<comment type="caution">
    <text evidence="2">The sequence shown here is derived from an EMBL/GenBank/DDBJ whole genome shotgun (WGS) entry which is preliminary data.</text>
</comment>